<protein>
    <submittedName>
        <fullName evidence="1">Uncharacterized protein</fullName>
    </submittedName>
</protein>
<keyword evidence="2" id="KW-1185">Reference proteome</keyword>
<dbReference type="RefSeq" id="WP_151860319.1">
    <property type="nucleotide sequence ID" value="NZ_WBZC01000012.1"/>
</dbReference>
<organism evidence="1 2">
    <name type="scientific">Alkaliphilus pronyensis</name>
    <dbReference type="NCBI Taxonomy" id="1482732"/>
    <lineage>
        <taxon>Bacteria</taxon>
        <taxon>Bacillati</taxon>
        <taxon>Bacillota</taxon>
        <taxon>Clostridia</taxon>
        <taxon>Peptostreptococcales</taxon>
        <taxon>Natronincolaceae</taxon>
        <taxon>Alkaliphilus</taxon>
    </lineage>
</organism>
<sequence length="205" mass="24281">MEKISWILMRRWWCRMAVNYKICPNCGSMKTLKIIYGMPTHDTFVKAEEGKIKLGGCLVMDNNPEYYCSDCNYEWHRDDSVNYAYNQIKHIKAAVGGYFDGYYEVTIDLHSKELKWKHFGCGHEEEFKKIVRNATAERFVEELKSIDILNWKSQYIDLDIIDGTQWSVEIQMLGKKISRHGSNNYPESWDEFCRLMKKISGKKFR</sequence>
<dbReference type="EMBL" id="WBZC01000012">
    <property type="protein sequence ID" value="KAB3536263.1"/>
    <property type="molecule type" value="Genomic_DNA"/>
</dbReference>
<reference evidence="1 2" key="1">
    <citation type="submission" date="2019-10" db="EMBL/GenBank/DDBJ databases">
        <title>Alkaliphilus serpentinus sp. nov. and Alkaliphilus pronyensis sp. nov., two novel anaerobic alkaliphilic species isolated from the serpentinized-hosted hydrothermal field of the Prony Bay (New Caledonia).</title>
        <authorList>
            <person name="Postec A."/>
        </authorList>
    </citation>
    <scope>NUCLEOTIDE SEQUENCE [LARGE SCALE GENOMIC DNA]</scope>
    <source>
        <strain evidence="1 2">LacV</strain>
    </source>
</reference>
<evidence type="ECO:0000313" key="2">
    <source>
        <dbReference type="Proteomes" id="UP000432715"/>
    </source>
</evidence>
<dbReference type="OrthoDB" id="4979632at2"/>
<gene>
    <name evidence="1" type="ORF">F8154_04070</name>
</gene>
<evidence type="ECO:0000313" key="1">
    <source>
        <dbReference type="EMBL" id="KAB3536263.1"/>
    </source>
</evidence>
<dbReference type="AlphaFoldDB" id="A0A6I0FBV7"/>
<proteinExistence type="predicted"/>
<comment type="caution">
    <text evidence="1">The sequence shown here is derived from an EMBL/GenBank/DDBJ whole genome shotgun (WGS) entry which is preliminary data.</text>
</comment>
<dbReference type="Proteomes" id="UP000432715">
    <property type="component" value="Unassembled WGS sequence"/>
</dbReference>
<accession>A0A6I0FBV7</accession>
<name>A0A6I0FBV7_9FIRM</name>